<feature type="domain" description="Helitron helicase-like" evidence="1">
    <location>
        <begin position="11"/>
        <end position="136"/>
    </location>
</feature>
<name>A0AAD4HBZ7_9AGAM</name>
<reference evidence="2" key="1">
    <citation type="journal article" date="2020" name="New Phytol.">
        <title>Comparative genomics reveals dynamic genome evolution in host specialist ectomycorrhizal fungi.</title>
        <authorList>
            <person name="Lofgren L.A."/>
            <person name="Nguyen N.H."/>
            <person name="Vilgalys R."/>
            <person name="Ruytinx J."/>
            <person name="Liao H.L."/>
            <person name="Branco S."/>
            <person name="Kuo A."/>
            <person name="LaButti K."/>
            <person name="Lipzen A."/>
            <person name="Andreopoulos W."/>
            <person name="Pangilinan J."/>
            <person name="Riley R."/>
            <person name="Hundley H."/>
            <person name="Na H."/>
            <person name="Barry K."/>
            <person name="Grigoriev I.V."/>
            <person name="Stajich J.E."/>
            <person name="Kennedy P.G."/>
        </authorList>
    </citation>
    <scope>NUCLEOTIDE SEQUENCE</scope>
    <source>
        <strain evidence="2">FC203</strain>
    </source>
</reference>
<evidence type="ECO:0000313" key="3">
    <source>
        <dbReference type="Proteomes" id="UP001195769"/>
    </source>
</evidence>
<protein>
    <recommendedName>
        <fullName evidence="1">Helitron helicase-like domain-containing protein</fullName>
    </recommendedName>
</protein>
<comment type="caution">
    <text evidence="2">The sequence shown here is derived from an EMBL/GenBank/DDBJ whole genome shotgun (WGS) entry which is preliminary data.</text>
</comment>
<accession>A0AAD4HBZ7</accession>
<dbReference type="AlphaFoldDB" id="A0AAD4HBZ7"/>
<organism evidence="2 3">
    <name type="scientific">Suillus fuscotomentosus</name>
    <dbReference type="NCBI Taxonomy" id="1912939"/>
    <lineage>
        <taxon>Eukaryota</taxon>
        <taxon>Fungi</taxon>
        <taxon>Dikarya</taxon>
        <taxon>Basidiomycota</taxon>
        <taxon>Agaricomycotina</taxon>
        <taxon>Agaricomycetes</taxon>
        <taxon>Agaricomycetidae</taxon>
        <taxon>Boletales</taxon>
        <taxon>Suillineae</taxon>
        <taxon>Suillaceae</taxon>
        <taxon>Suillus</taxon>
    </lineage>
</organism>
<evidence type="ECO:0000259" key="1">
    <source>
        <dbReference type="Pfam" id="PF14214"/>
    </source>
</evidence>
<dbReference type="GeneID" id="64670602"/>
<dbReference type="EMBL" id="JABBWK010000278">
    <property type="protein sequence ID" value="KAG1886346.1"/>
    <property type="molecule type" value="Genomic_DNA"/>
</dbReference>
<sequence>MEAQVKNLLLQDDSPFRRDANFAFVCWNMIQKKEVSTNTSFRISSSLQYSLANNLKNIAPSLTNLAEKWSQSTYSPPSTTEEKKAARVLRRLQASTKFLRGSAGYKLCHRNEIRALMKKFCTPAIFVTVNPHDLTSSAIPAIAGI</sequence>
<dbReference type="Proteomes" id="UP001195769">
    <property type="component" value="Unassembled WGS sequence"/>
</dbReference>
<dbReference type="InterPro" id="IPR025476">
    <property type="entry name" value="Helitron_helicase-like"/>
</dbReference>
<evidence type="ECO:0000313" key="2">
    <source>
        <dbReference type="EMBL" id="KAG1886346.1"/>
    </source>
</evidence>
<feature type="non-terminal residue" evidence="2">
    <location>
        <position position="145"/>
    </location>
</feature>
<gene>
    <name evidence="2" type="ORF">F5891DRAFT_968692</name>
</gene>
<proteinExistence type="predicted"/>
<keyword evidence="3" id="KW-1185">Reference proteome</keyword>
<dbReference type="Pfam" id="PF14214">
    <property type="entry name" value="Helitron_like_N"/>
    <property type="match status" value="1"/>
</dbReference>
<dbReference type="RefSeq" id="XP_041216558.1">
    <property type="nucleotide sequence ID" value="XM_041376304.1"/>
</dbReference>